<gene>
    <name evidence="1" type="ORF">CFD26_106301</name>
</gene>
<proteinExistence type="predicted"/>
<organism evidence="1 2">
    <name type="scientific">Aspergillus turcosus</name>
    <dbReference type="NCBI Taxonomy" id="1245748"/>
    <lineage>
        <taxon>Eukaryota</taxon>
        <taxon>Fungi</taxon>
        <taxon>Dikarya</taxon>
        <taxon>Ascomycota</taxon>
        <taxon>Pezizomycotina</taxon>
        <taxon>Eurotiomycetes</taxon>
        <taxon>Eurotiomycetidae</taxon>
        <taxon>Eurotiales</taxon>
        <taxon>Aspergillaceae</taxon>
        <taxon>Aspergillus</taxon>
        <taxon>Aspergillus subgen. Fumigati</taxon>
    </lineage>
</organism>
<dbReference type="OrthoDB" id="428159at2759"/>
<dbReference type="Proteomes" id="UP000215289">
    <property type="component" value="Unassembled WGS sequence"/>
</dbReference>
<evidence type="ECO:0000313" key="2">
    <source>
        <dbReference type="Proteomes" id="UP000215289"/>
    </source>
</evidence>
<dbReference type="STRING" id="1245748.A0A3R7FT48"/>
<dbReference type="AlphaFoldDB" id="A0A3R7FT48"/>
<evidence type="ECO:0000313" key="1">
    <source>
        <dbReference type="EMBL" id="RLL97503.1"/>
    </source>
</evidence>
<name>A0A3R7FT48_9EURO</name>
<dbReference type="Pfam" id="PF06101">
    <property type="entry name" value="Vps62"/>
    <property type="match status" value="1"/>
</dbReference>
<evidence type="ECO:0008006" key="3">
    <source>
        <dbReference type="Google" id="ProtNLM"/>
    </source>
</evidence>
<comment type="caution">
    <text evidence="1">The sequence shown here is derived from an EMBL/GenBank/DDBJ whole genome shotgun (WGS) entry which is preliminary data.</text>
</comment>
<reference evidence="1 2" key="1">
    <citation type="submission" date="2018-08" db="EMBL/GenBank/DDBJ databases">
        <title>Draft genome sequences of two Aspergillus turcosus clinical strains isolated from bronchoalveolar lavage fluid: one azole-susceptible and the other azole-resistant.</title>
        <authorList>
            <person name="Parent-Michaud M."/>
            <person name="Dufresne P.J."/>
            <person name="Fournier E."/>
            <person name="Martineau C."/>
            <person name="Moreira S."/>
            <person name="Perkins V."/>
            <person name="De Repentigny L."/>
            <person name="Dufresne S.F."/>
        </authorList>
    </citation>
    <scope>NUCLEOTIDE SEQUENCE [LARGE SCALE GENOMIC DNA]</scope>
    <source>
        <strain evidence="1">HMR AF 1038</strain>
    </source>
</reference>
<dbReference type="PANTHER" id="PTHR48219">
    <property type="entry name" value="VACUOLAR PROTEIN SORTING-ASSOCIATED PROTEIN 62-RELATED"/>
    <property type="match status" value="1"/>
</dbReference>
<dbReference type="InterPro" id="IPR009291">
    <property type="entry name" value="Vps62"/>
</dbReference>
<dbReference type="PANTHER" id="PTHR48219:SF2">
    <property type="entry name" value="VACUOLAR PROTEIN SORTING-ASSOCIATED PROTEIN 62"/>
    <property type="match status" value="1"/>
</dbReference>
<keyword evidence="2" id="KW-1185">Reference proteome</keyword>
<dbReference type="EMBL" id="NIDN02000076">
    <property type="protein sequence ID" value="RLL97503.1"/>
    <property type="molecule type" value="Genomic_DNA"/>
</dbReference>
<protein>
    <recommendedName>
        <fullName evidence="3">Insecticidal crystal toxin domain-containing protein</fullName>
    </recommendedName>
</protein>
<accession>A0A3R7FT48</accession>
<sequence>MPNQTHDYGDLLVTLTSEYDLMWNDRGSNADDDGSFWHPKTQDEKKLRPLGSVAVGNYDDINKQQATLLVGANPNSGGTPAVASPVGYTLMWTDHGSGADNDGSFWRPNAPSGYVSLGDVVQKGYDTPPVDRVWCLRADLAADARHSDYHVWYDRHSGANQDVSVWAIEPSGTAVTGSESIPIIAGTFLSSKTYSPPANVVLAVPALQVKNNYQKFNTPVPQIGKDYIPYEGEVYNLQEQCRITLPFISFFPPTDRRALDKISDPFCAVNRSIAWYVEAVYENRTGGTIDRSETVKSGVSKEVSEEMTQKAGIQISAKYGTKLSNYGISLNYQFSYSKTSKFTEFQEHELTEKFTVPEYSATVLFGQHIWMNASRADGSAVMAQIDFNANSDMHLSGVNLT</sequence>